<dbReference type="InterPro" id="IPR007219">
    <property type="entry name" value="XnlR_reg_dom"/>
</dbReference>
<gene>
    <name evidence="9" type="ORF">N7498_005493</name>
</gene>
<dbReference type="InterPro" id="IPR036864">
    <property type="entry name" value="Zn2-C6_fun-type_DNA-bd_sf"/>
</dbReference>
<keyword evidence="5" id="KW-0804">Transcription</keyword>
<evidence type="ECO:0000256" key="6">
    <source>
        <dbReference type="ARBA" id="ARBA00023242"/>
    </source>
</evidence>
<keyword evidence="1" id="KW-0479">Metal-binding</keyword>
<dbReference type="AlphaFoldDB" id="A0A9W9MNJ2"/>
<dbReference type="GO" id="GO:0006351">
    <property type="term" value="P:DNA-templated transcription"/>
    <property type="evidence" value="ECO:0007669"/>
    <property type="project" value="InterPro"/>
</dbReference>
<dbReference type="PANTHER" id="PTHR47171">
    <property type="entry name" value="FARA-RELATED"/>
    <property type="match status" value="1"/>
</dbReference>
<keyword evidence="4" id="KW-0238">DNA-binding</keyword>
<protein>
    <submittedName>
        <fullName evidence="9">Cutinase transcription factor 1 alpha</fullName>
    </submittedName>
</protein>
<dbReference type="SMART" id="SM00906">
    <property type="entry name" value="Fungal_trans"/>
    <property type="match status" value="1"/>
</dbReference>
<keyword evidence="6" id="KW-0539">Nucleus</keyword>
<evidence type="ECO:0000256" key="3">
    <source>
        <dbReference type="ARBA" id="ARBA00023015"/>
    </source>
</evidence>
<dbReference type="Pfam" id="PF04082">
    <property type="entry name" value="Fungal_trans"/>
    <property type="match status" value="1"/>
</dbReference>
<name>A0A9W9MNJ2_9EURO</name>
<dbReference type="GO" id="GO:0000981">
    <property type="term" value="F:DNA-binding transcription factor activity, RNA polymerase II-specific"/>
    <property type="evidence" value="ECO:0007669"/>
    <property type="project" value="InterPro"/>
</dbReference>
<evidence type="ECO:0000259" key="8">
    <source>
        <dbReference type="PROSITE" id="PS50048"/>
    </source>
</evidence>
<evidence type="ECO:0000256" key="1">
    <source>
        <dbReference type="ARBA" id="ARBA00022723"/>
    </source>
</evidence>
<dbReference type="GO" id="GO:0008270">
    <property type="term" value="F:zinc ion binding"/>
    <property type="evidence" value="ECO:0007669"/>
    <property type="project" value="InterPro"/>
</dbReference>
<feature type="region of interest" description="Disordered" evidence="7">
    <location>
        <begin position="601"/>
        <end position="652"/>
    </location>
</feature>
<dbReference type="Gene3D" id="4.10.240.10">
    <property type="entry name" value="Zn(2)-C6 fungal-type DNA-binding domain"/>
    <property type="match status" value="1"/>
</dbReference>
<proteinExistence type="predicted"/>
<reference evidence="9" key="1">
    <citation type="submission" date="2022-12" db="EMBL/GenBank/DDBJ databases">
        <authorList>
            <person name="Petersen C."/>
        </authorList>
    </citation>
    <scope>NUCLEOTIDE SEQUENCE</scope>
    <source>
        <strain evidence="9">IBT 15544</strain>
    </source>
</reference>
<dbReference type="RefSeq" id="XP_058309093.1">
    <property type="nucleotide sequence ID" value="XM_058452555.1"/>
</dbReference>
<keyword evidence="10" id="KW-1185">Reference proteome</keyword>
<dbReference type="CDD" id="cd12148">
    <property type="entry name" value="fungal_TF_MHR"/>
    <property type="match status" value="1"/>
</dbReference>
<feature type="compositionally biased region" description="Basic and acidic residues" evidence="7">
    <location>
        <begin position="106"/>
        <end position="127"/>
    </location>
</feature>
<dbReference type="Proteomes" id="UP001150904">
    <property type="component" value="Unassembled WGS sequence"/>
</dbReference>
<evidence type="ECO:0000313" key="10">
    <source>
        <dbReference type="Proteomes" id="UP001150904"/>
    </source>
</evidence>
<dbReference type="CDD" id="cd00067">
    <property type="entry name" value="GAL4"/>
    <property type="match status" value="1"/>
</dbReference>
<evidence type="ECO:0000256" key="2">
    <source>
        <dbReference type="ARBA" id="ARBA00022833"/>
    </source>
</evidence>
<keyword evidence="2" id="KW-0862">Zinc</keyword>
<reference evidence="9" key="2">
    <citation type="journal article" date="2023" name="IMA Fungus">
        <title>Comparative genomic study of the Penicillium genus elucidates a diverse pangenome and 15 lateral gene transfer events.</title>
        <authorList>
            <person name="Petersen C."/>
            <person name="Sorensen T."/>
            <person name="Nielsen M.R."/>
            <person name="Sondergaard T.E."/>
            <person name="Sorensen J.L."/>
            <person name="Fitzpatrick D.A."/>
            <person name="Frisvad J.C."/>
            <person name="Nielsen K.L."/>
        </authorList>
    </citation>
    <scope>NUCLEOTIDE SEQUENCE</scope>
    <source>
        <strain evidence="9">IBT 15544</strain>
    </source>
</reference>
<dbReference type="Pfam" id="PF00172">
    <property type="entry name" value="Zn_clus"/>
    <property type="match status" value="1"/>
</dbReference>
<dbReference type="PROSITE" id="PS50048">
    <property type="entry name" value="ZN2_CY6_FUNGAL_2"/>
    <property type="match status" value="1"/>
</dbReference>
<organism evidence="9 10">
    <name type="scientific">Penicillium cinerascens</name>
    <dbReference type="NCBI Taxonomy" id="70096"/>
    <lineage>
        <taxon>Eukaryota</taxon>
        <taxon>Fungi</taxon>
        <taxon>Dikarya</taxon>
        <taxon>Ascomycota</taxon>
        <taxon>Pezizomycotina</taxon>
        <taxon>Eurotiomycetes</taxon>
        <taxon>Eurotiomycetidae</taxon>
        <taxon>Eurotiales</taxon>
        <taxon>Aspergillaceae</taxon>
        <taxon>Penicillium</taxon>
    </lineage>
</organism>
<evidence type="ECO:0000256" key="7">
    <source>
        <dbReference type="SAM" id="MobiDB-lite"/>
    </source>
</evidence>
<dbReference type="InterPro" id="IPR052073">
    <property type="entry name" value="Amide_Lactam_Regulators"/>
</dbReference>
<feature type="region of interest" description="Disordered" evidence="7">
    <location>
        <begin position="106"/>
        <end position="130"/>
    </location>
</feature>
<evidence type="ECO:0000256" key="4">
    <source>
        <dbReference type="ARBA" id="ARBA00023125"/>
    </source>
</evidence>
<dbReference type="GeneID" id="83179856"/>
<feature type="domain" description="Zn(2)-C6 fungal-type" evidence="8">
    <location>
        <begin position="11"/>
        <end position="42"/>
    </location>
</feature>
<dbReference type="SMART" id="SM00066">
    <property type="entry name" value="GAL4"/>
    <property type="match status" value="1"/>
</dbReference>
<accession>A0A9W9MNJ2</accession>
<comment type="caution">
    <text evidence="9">The sequence shown here is derived from an EMBL/GenBank/DDBJ whole genome shotgun (WGS) entry which is preliminary data.</text>
</comment>
<keyword evidence="3" id="KW-0805">Transcription regulation</keyword>
<dbReference type="InterPro" id="IPR001138">
    <property type="entry name" value="Zn2Cys6_DnaBD"/>
</dbReference>
<feature type="compositionally biased region" description="Polar residues" evidence="7">
    <location>
        <begin position="60"/>
        <end position="70"/>
    </location>
</feature>
<dbReference type="PANTHER" id="PTHR47171:SF1">
    <property type="entry name" value="ZN(II)2CYS6 TRANSCRIPTION FACTOR (EUROFUNG)"/>
    <property type="match status" value="1"/>
</dbReference>
<sequence>MTPQRKRARQACHFCNSKRIKCNVIDHNPCDNCVEAQKPCQIRESRRGKYDRRRIGSVADQASRQRSSDPATAESVKQKNNFVPSHLFSLQSESNSQRPLTVQLEHAPDDARGEVPEPGRPAIKDSDRGEEDSVFLGESTFVRYMQDGGSPTHSRSSPSDNGRLLHPVLKFPEIENAITPWEASHRRSKAALLEQEGVTLFPDARIVETLFRAYFRWFHPCFAIVDEPDVWHQYQQRKLSRLLLQSLLFVGSTFCDESELHKAGLENRRQATYLFYNNAKDLYDAEYETNKITIIQSLFLLSFRRAGATLEKDARHWLGAAITLAETKALHRSAGSRVSKRQRLRKRLWWSIYVRERQCAAALGLPNRVRDEDCDAETPTEDDFEEAFSPSVSKEIMRQYTLYSIGMTTLSRIIGRIVHCGYLPNKVLSTSIRESIKNELFEWKQRLPVAMQLDSTFGKQSSLHANMLHLAYNNLLILLFRSDFIEGKEDSLEGQIALQAAASNAHAVEDILSSPGNFRFAQIHVITNLFNSLCIHTLRLRRLLELPEEPRRAIAEHQARICLLGLRELQKTWGVKNWVLELFFSYLDESTASRLQVNDIGAGGRSVGTDREPPNTDQQPETGVQQSSNGLAEIGPNSIGLQPADEDPIPNYPWSWSMEEINNFLHTQIESGFAFGEGNIMNLDLEQSPSDCLGVDATDTEMWLMENGIP</sequence>
<feature type="region of interest" description="Disordered" evidence="7">
    <location>
        <begin position="45"/>
        <end position="80"/>
    </location>
</feature>
<evidence type="ECO:0000313" key="9">
    <source>
        <dbReference type="EMBL" id="KAJ5204614.1"/>
    </source>
</evidence>
<dbReference type="OrthoDB" id="5121955at2759"/>
<dbReference type="EMBL" id="JAPQKR010000012">
    <property type="protein sequence ID" value="KAJ5204614.1"/>
    <property type="molecule type" value="Genomic_DNA"/>
</dbReference>
<evidence type="ECO:0000256" key="5">
    <source>
        <dbReference type="ARBA" id="ARBA00023163"/>
    </source>
</evidence>
<dbReference type="SUPFAM" id="SSF57701">
    <property type="entry name" value="Zn2/Cys6 DNA-binding domain"/>
    <property type="match status" value="1"/>
</dbReference>
<dbReference type="GO" id="GO:0003677">
    <property type="term" value="F:DNA binding"/>
    <property type="evidence" value="ECO:0007669"/>
    <property type="project" value="UniProtKB-KW"/>
</dbReference>
<feature type="compositionally biased region" description="Polar residues" evidence="7">
    <location>
        <begin position="615"/>
        <end position="630"/>
    </location>
</feature>